<sequence length="44" mass="4827">MEPRGLLSAYLQLSKSKLTMLITATAMNTGFVIIMGVELKDLNL</sequence>
<protein>
    <submittedName>
        <fullName evidence="3">MFS transporter</fullName>
    </submittedName>
</protein>
<accession>A0A1I7WBK1</accession>
<name>A0A1I7WBK1_HETBA</name>
<feature type="transmembrane region" description="Helical" evidence="1">
    <location>
        <begin position="20"/>
        <end position="39"/>
    </location>
</feature>
<keyword evidence="1" id="KW-0812">Transmembrane</keyword>
<dbReference type="Proteomes" id="UP000095283">
    <property type="component" value="Unplaced"/>
</dbReference>
<dbReference type="AlphaFoldDB" id="A0A1I7WBK1"/>
<evidence type="ECO:0000313" key="3">
    <source>
        <dbReference type="WBParaSite" id="Hba_02083"/>
    </source>
</evidence>
<evidence type="ECO:0000256" key="1">
    <source>
        <dbReference type="SAM" id="Phobius"/>
    </source>
</evidence>
<keyword evidence="2" id="KW-1185">Reference proteome</keyword>
<organism evidence="2 3">
    <name type="scientific">Heterorhabditis bacteriophora</name>
    <name type="common">Entomopathogenic nematode worm</name>
    <dbReference type="NCBI Taxonomy" id="37862"/>
    <lineage>
        <taxon>Eukaryota</taxon>
        <taxon>Metazoa</taxon>
        <taxon>Ecdysozoa</taxon>
        <taxon>Nematoda</taxon>
        <taxon>Chromadorea</taxon>
        <taxon>Rhabditida</taxon>
        <taxon>Rhabditina</taxon>
        <taxon>Rhabditomorpha</taxon>
        <taxon>Strongyloidea</taxon>
        <taxon>Heterorhabditidae</taxon>
        <taxon>Heterorhabditis</taxon>
    </lineage>
</organism>
<evidence type="ECO:0000313" key="2">
    <source>
        <dbReference type="Proteomes" id="UP000095283"/>
    </source>
</evidence>
<dbReference type="WBParaSite" id="Hba_02083">
    <property type="protein sequence ID" value="Hba_02083"/>
    <property type="gene ID" value="Hba_02083"/>
</dbReference>
<keyword evidence="1" id="KW-0472">Membrane</keyword>
<keyword evidence="1" id="KW-1133">Transmembrane helix</keyword>
<proteinExistence type="predicted"/>
<reference evidence="3" key="1">
    <citation type="submission" date="2016-11" db="UniProtKB">
        <authorList>
            <consortium name="WormBaseParasite"/>
        </authorList>
    </citation>
    <scope>IDENTIFICATION</scope>
</reference>